<reference evidence="2" key="1">
    <citation type="submission" date="2017-01" db="EMBL/GenBank/DDBJ databases">
        <title>Genome Analysis of Deinococcus marmoris KOPRI26562.</title>
        <authorList>
            <person name="Kim J.H."/>
            <person name="Oh H.-M."/>
        </authorList>
    </citation>
    <scope>NUCLEOTIDE SEQUENCE [LARGE SCALE GENOMIC DNA]</scope>
    <source>
        <strain evidence="2">PAMC 26633</strain>
    </source>
</reference>
<protein>
    <submittedName>
        <fullName evidence="1">Uncharacterized protein</fullName>
    </submittedName>
</protein>
<dbReference type="Proteomes" id="UP000214720">
    <property type="component" value="Unassembled WGS sequence"/>
</dbReference>
<accession>A0A226X7B2</accession>
<sequence>MAEALRTWIPPIRRTARVTRAISKEISNAGKRTPTRSEQTRIAQVVSARVFGAFAPDRAVSIALGDAPAWLQIEMGRPAVMALLASAGTDFKVLAAKG</sequence>
<dbReference type="RefSeq" id="WP_089159934.1">
    <property type="nucleotide sequence ID" value="NZ_MTHB01000042.1"/>
</dbReference>
<comment type="caution">
    <text evidence="1">The sequence shown here is derived from an EMBL/GenBank/DDBJ whole genome shotgun (WGS) entry which is preliminary data.</text>
</comment>
<organism evidence="1 2">
    <name type="scientific">Caballeronia sordidicola</name>
    <name type="common">Burkholderia sordidicola</name>
    <dbReference type="NCBI Taxonomy" id="196367"/>
    <lineage>
        <taxon>Bacteria</taxon>
        <taxon>Pseudomonadati</taxon>
        <taxon>Pseudomonadota</taxon>
        <taxon>Betaproteobacteria</taxon>
        <taxon>Burkholderiales</taxon>
        <taxon>Burkholderiaceae</taxon>
        <taxon>Caballeronia</taxon>
    </lineage>
</organism>
<proteinExistence type="predicted"/>
<gene>
    <name evidence="1" type="ORF">BSU04_07500</name>
</gene>
<evidence type="ECO:0000313" key="1">
    <source>
        <dbReference type="EMBL" id="OXC79356.1"/>
    </source>
</evidence>
<name>A0A226X7B2_CABSO</name>
<dbReference type="EMBL" id="MTHB01000042">
    <property type="protein sequence ID" value="OXC79356.1"/>
    <property type="molecule type" value="Genomic_DNA"/>
</dbReference>
<dbReference type="AlphaFoldDB" id="A0A226X7B2"/>
<evidence type="ECO:0000313" key="2">
    <source>
        <dbReference type="Proteomes" id="UP000214720"/>
    </source>
</evidence>